<gene>
    <name evidence="1" type="ORF">FSB_LOCUS60970</name>
</gene>
<protein>
    <submittedName>
        <fullName evidence="1">Uncharacterized protein</fullName>
    </submittedName>
</protein>
<dbReference type="EMBL" id="OIVN01006436">
    <property type="protein sequence ID" value="SPD33088.1"/>
    <property type="molecule type" value="Genomic_DNA"/>
</dbReference>
<organism evidence="1">
    <name type="scientific">Fagus sylvatica</name>
    <name type="common">Beechnut</name>
    <dbReference type="NCBI Taxonomy" id="28930"/>
    <lineage>
        <taxon>Eukaryota</taxon>
        <taxon>Viridiplantae</taxon>
        <taxon>Streptophyta</taxon>
        <taxon>Embryophyta</taxon>
        <taxon>Tracheophyta</taxon>
        <taxon>Spermatophyta</taxon>
        <taxon>Magnoliopsida</taxon>
        <taxon>eudicotyledons</taxon>
        <taxon>Gunneridae</taxon>
        <taxon>Pentapetalae</taxon>
        <taxon>rosids</taxon>
        <taxon>fabids</taxon>
        <taxon>Fagales</taxon>
        <taxon>Fagaceae</taxon>
        <taxon>Fagus</taxon>
    </lineage>
</organism>
<sequence length="124" mass="14302">MQLRKVAPKECRVRMQFRRIASKRMLLDATSAECSRKKYYWDATSVEYPKKRYVGMPYPQGVPGRNVLMTLTQALSMGKFVHEDVLLRTIGLGLDFKMDVNSGLEFGILINSGSDLKFEMIYRL</sequence>
<proteinExistence type="predicted"/>
<accession>A0A2N9J8A5</accession>
<name>A0A2N9J8A5_FAGSY</name>
<dbReference type="AlphaFoldDB" id="A0A2N9J8A5"/>
<evidence type="ECO:0000313" key="1">
    <source>
        <dbReference type="EMBL" id="SPD33088.1"/>
    </source>
</evidence>
<reference evidence="1" key="1">
    <citation type="submission" date="2018-02" db="EMBL/GenBank/DDBJ databases">
        <authorList>
            <person name="Cohen D.B."/>
            <person name="Kent A.D."/>
        </authorList>
    </citation>
    <scope>NUCLEOTIDE SEQUENCE</scope>
</reference>